<proteinExistence type="predicted"/>
<dbReference type="AlphaFoldDB" id="A0A392W0T3"/>
<comment type="caution">
    <text evidence="1">The sequence shown here is derived from an EMBL/GenBank/DDBJ whole genome shotgun (WGS) entry which is preliminary data.</text>
</comment>
<evidence type="ECO:0000313" key="1">
    <source>
        <dbReference type="EMBL" id="MCI92515.1"/>
    </source>
</evidence>
<name>A0A392W0T3_9FABA</name>
<dbReference type="EMBL" id="LXQA011303381">
    <property type="protein sequence ID" value="MCI92515.1"/>
    <property type="molecule type" value="Genomic_DNA"/>
</dbReference>
<accession>A0A392W0T3</accession>
<protein>
    <submittedName>
        <fullName evidence="1">Uncharacterized protein</fullName>
    </submittedName>
</protein>
<reference evidence="1 2" key="1">
    <citation type="journal article" date="2018" name="Front. Plant Sci.">
        <title>Red Clover (Trifolium pratense) and Zigzag Clover (T. medium) - A Picture of Genomic Similarities and Differences.</title>
        <authorList>
            <person name="Dluhosova J."/>
            <person name="Istvanek J."/>
            <person name="Nedelnik J."/>
            <person name="Repkova J."/>
        </authorList>
    </citation>
    <scope>NUCLEOTIDE SEQUENCE [LARGE SCALE GENOMIC DNA]</scope>
    <source>
        <strain evidence="2">cv. 10/8</strain>
        <tissue evidence="1">Leaf</tissue>
    </source>
</reference>
<organism evidence="1 2">
    <name type="scientific">Trifolium medium</name>
    <dbReference type="NCBI Taxonomy" id="97028"/>
    <lineage>
        <taxon>Eukaryota</taxon>
        <taxon>Viridiplantae</taxon>
        <taxon>Streptophyta</taxon>
        <taxon>Embryophyta</taxon>
        <taxon>Tracheophyta</taxon>
        <taxon>Spermatophyta</taxon>
        <taxon>Magnoliopsida</taxon>
        <taxon>eudicotyledons</taxon>
        <taxon>Gunneridae</taxon>
        <taxon>Pentapetalae</taxon>
        <taxon>rosids</taxon>
        <taxon>fabids</taxon>
        <taxon>Fabales</taxon>
        <taxon>Fabaceae</taxon>
        <taxon>Papilionoideae</taxon>
        <taxon>50 kb inversion clade</taxon>
        <taxon>NPAAA clade</taxon>
        <taxon>Hologalegina</taxon>
        <taxon>IRL clade</taxon>
        <taxon>Trifolieae</taxon>
        <taxon>Trifolium</taxon>
    </lineage>
</organism>
<sequence>AGVAGALRALAEDRLEGFGQLCVAQERMARRTSQGEECIRSLCQLRAAQLHMARRAPS</sequence>
<feature type="non-terminal residue" evidence="1">
    <location>
        <position position="1"/>
    </location>
</feature>
<dbReference type="Proteomes" id="UP000265520">
    <property type="component" value="Unassembled WGS sequence"/>
</dbReference>
<evidence type="ECO:0000313" key="2">
    <source>
        <dbReference type="Proteomes" id="UP000265520"/>
    </source>
</evidence>
<keyword evidence="2" id="KW-1185">Reference proteome</keyword>